<keyword evidence="1" id="KW-1133">Transmembrane helix</keyword>
<evidence type="ECO:0000313" key="2">
    <source>
        <dbReference type="EMBL" id="TMM56970.1"/>
    </source>
</evidence>
<feature type="transmembrane region" description="Helical" evidence="1">
    <location>
        <begin position="28"/>
        <end position="47"/>
    </location>
</feature>
<reference evidence="2 3" key="1">
    <citation type="submission" date="2019-05" db="EMBL/GenBank/DDBJ databases">
        <authorList>
            <person name="Zhang J.-Y."/>
            <person name="Feg X."/>
            <person name="Du Z.-J."/>
        </authorList>
    </citation>
    <scope>NUCLEOTIDE SEQUENCE [LARGE SCALE GENOMIC DNA]</scope>
    <source>
        <strain evidence="2 3">RZ26</strain>
    </source>
</reference>
<organism evidence="2 3">
    <name type="scientific">Maribacter algarum</name>
    <name type="common">ex Zhang et al. 2020</name>
    <dbReference type="NCBI Taxonomy" id="2578118"/>
    <lineage>
        <taxon>Bacteria</taxon>
        <taxon>Pseudomonadati</taxon>
        <taxon>Bacteroidota</taxon>
        <taxon>Flavobacteriia</taxon>
        <taxon>Flavobacteriales</taxon>
        <taxon>Flavobacteriaceae</taxon>
        <taxon>Maribacter</taxon>
    </lineage>
</organism>
<dbReference type="EMBL" id="VATY01000002">
    <property type="protein sequence ID" value="TMM56970.1"/>
    <property type="molecule type" value="Genomic_DNA"/>
</dbReference>
<dbReference type="AlphaFoldDB" id="A0A5S3PQE1"/>
<accession>A0A5S3PQE1</accession>
<keyword evidence="3" id="KW-1185">Reference proteome</keyword>
<protein>
    <submittedName>
        <fullName evidence="2">Uncharacterized protein</fullName>
    </submittedName>
</protein>
<keyword evidence="1" id="KW-0472">Membrane</keyword>
<keyword evidence="1" id="KW-0812">Transmembrane</keyword>
<evidence type="ECO:0000256" key="1">
    <source>
        <dbReference type="SAM" id="Phobius"/>
    </source>
</evidence>
<dbReference type="OrthoDB" id="1150128at2"/>
<gene>
    <name evidence="2" type="ORF">FEE95_10780</name>
</gene>
<dbReference type="Proteomes" id="UP000310314">
    <property type="component" value="Unassembled WGS sequence"/>
</dbReference>
<dbReference type="RefSeq" id="WP_138657954.1">
    <property type="nucleotide sequence ID" value="NZ_VATY01000002.1"/>
</dbReference>
<feature type="transmembrane region" description="Helical" evidence="1">
    <location>
        <begin position="93"/>
        <end position="117"/>
    </location>
</feature>
<evidence type="ECO:0000313" key="3">
    <source>
        <dbReference type="Proteomes" id="UP000310314"/>
    </source>
</evidence>
<proteinExistence type="predicted"/>
<feature type="transmembrane region" description="Helical" evidence="1">
    <location>
        <begin position="54"/>
        <end position="73"/>
    </location>
</feature>
<sequence length="123" mass="14666">MSKIFDLVYRSLKWFEKLTGLTYEELNIIVWYIIIPSIFVYLLDRVLKVNYLKITFTSVVVLSIILIPDFEIFSKNLFKKSVSFLNWFDYLGINYIQASVLICVVLPIVLLALLFYFKLRRKH</sequence>
<name>A0A5S3PQE1_9FLAO</name>
<comment type="caution">
    <text evidence="2">The sequence shown here is derived from an EMBL/GenBank/DDBJ whole genome shotgun (WGS) entry which is preliminary data.</text>
</comment>